<evidence type="ECO:0000313" key="9">
    <source>
        <dbReference type="Proteomes" id="UP001306508"/>
    </source>
</evidence>
<feature type="region of interest" description="Disordered" evidence="6">
    <location>
        <begin position="45"/>
        <end position="72"/>
    </location>
</feature>
<keyword evidence="9" id="KW-1185">Reference proteome</keyword>
<keyword evidence="5" id="KW-0131">Cell cycle</keyword>
<dbReference type="InterPro" id="IPR016901">
    <property type="entry name" value="APC10/Doc1"/>
</dbReference>
<dbReference type="InterPro" id="IPR008979">
    <property type="entry name" value="Galactose-bd-like_sf"/>
</dbReference>
<evidence type="ECO:0000256" key="5">
    <source>
        <dbReference type="ARBA" id="ARBA00023306"/>
    </source>
</evidence>
<dbReference type="PROSITE" id="PS51284">
    <property type="entry name" value="DOC"/>
    <property type="match status" value="1"/>
</dbReference>
<evidence type="ECO:0000313" key="8">
    <source>
        <dbReference type="EMBL" id="KAK5779822.1"/>
    </source>
</evidence>
<evidence type="ECO:0000259" key="7">
    <source>
        <dbReference type="PROSITE" id="PS51284"/>
    </source>
</evidence>
<dbReference type="Pfam" id="PF03256">
    <property type="entry name" value="ANAPC10"/>
    <property type="match status" value="1"/>
</dbReference>
<organism evidence="8 9">
    <name type="scientific">Arxiozyma heterogenica</name>
    <dbReference type="NCBI Taxonomy" id="278026"/>
    <lineage>
        <taxon>Eukaryota</taxon>
        <taxon>Fungi</taxon>
        <taxon>Dikarya</taxon>
        <taxon>Ascomycota</taxon>
        <taxon>Saccharomycotina</taxon>
        <taxon>Saccharomycetes</taxon>
        <taxon>Saccharomycetales</taxon>
        <taxon>Saccharomycetaceae</taxon>
        <taxon>Arxiozyma</taxon>
    </lineage>
</organism>
<gene>
    <name evidence="8" type="ORF">RI543_002358</name>
</gene>
<dbReference type="GO" id="GO:0031145">
    <property type="term" value="P:anaphase-promoting complex-dependent catabolic process"/>
    <property type="evidence" value="ECO:0007669"/>
    <property type="project" value="InterPro"/>
</dbReference>
<feature type="domain" description="DOC" evidence="7">
    <location>
        <begin position="79"/>
        <end position="269"/>
    </location>
</feature>
<dbReference type="Proteomes" id="UP001306508">
    <property type="component" value="Unassembled WGS sequence"/>
</dbReference>
<name>A0AAN8A710_9SACH</name>
<evidence type="ECO:0000256" key="4">
    <source>
        <dbReference type="ARBA" id="ARBA00022786"/>
    </source>
</evidence>
<dbReference type="PANTHER" id="PTHR12936">
    <property type="entry name" value="ANAPHASE-PROMOTING COMPLEX 10"/>
    <property type="match status" value="1"/>
</dbReference>
<sequence>MNYSEVDAVLDSLTPTDLLVPISGSNRQPFKNIVELNDEKARENHSNNTFISVGIDSDDSREQEGSDDSMDIDQKLSKAKTRLHRRYLRGIRQLSLMEDLTNVSNLAYWKASSFKTSNPIENVINDYPESYWQSDGSQPHIVDIYFSKRIELALLAIFFGFEIDESYSPKVVKLYVGDSISDLIYYEEWYIGKITQWYVKKFPSLEDSEGEQNIPIRCHILRLVFPVNHDNGKDTHLRGVRIYTRDQNNRALSMISNNMSSAVKDTDRVLASIDPKSKFNDEYFTIR</sequence>
<protein>
    <recommendedName>
        <fullName evidence="7">DOC domain-containing protein</fullName>
    </recommendedName>
</protein>
<dbReference type="AlphaFoldDB" id="A0AAN8A710"/>
<evidence type="ECO:0000256" key="1">
    <source>
        <dbReference type="ARBA" id="ARBA00006762"/>
    </source>
</evidence>
<dbReference type="CDD" id="cd08366">
    <property type="entry name" value="APC10"/>
    <property type="match status" value="1"/>
</dbReference>
<dbReference type="GO" id="GO:0005680">
    <property type="term" value="C:anaphase-promoting complex"/>
    <property type="evidence" value="ECO:0007669"/>
    <property type="project" value="InterPro"/>
</dbReference>
<proteinExistence type="inferred from homology"/>
<reference evidence="9" key="1">
    <citation type="submission" date="2023-07" db="EMBL/GenBank/DDBJ databases">
        <title>A draft genome of Kazachstania heterogenica Y-27499.</title>
        <authorList>
            <person name="Donic C."/>
            <person name="Kralova J.S."/>
            <person name="Fidel L."/>
            <person name="Ben-Dor S."/>
            <person name="Jung S."/>
        </authorList>
    </citation>
    <scope>NUCLEOTIDE SEQUENCE [LARGE SCALE GENOMIC DNA]</scope>
    <source>
        <strain evidence="9">Y27499</strain>
    </source>
</reference>
<dbReference type="Gene3D" id="2.60.120.260">
    <property type="entry name" value="Galactose-binding domain-like"/>
    <property type="match status" value="1"/>
</dbReference>
<comment type="caution">
    <text evidence="8">The sequence shown here is derived from an EMBL/GenBank/DDBJ whole genome shotgun (WGS) entry which is preliminary data.</text>
</comment>
<accession>A0AAN8A710</accession>
<dbReference type="InterPro" id="IPR004939">
    <property type="entry name" value="APC_su10/DOC_dom"/>
</dbReference>
<evidence type="ECO:0000256" key="6">
    <source>
        <dbReference type="SAM" id="MobiDB-lite"/>
    </source>
</evidence>
<evidence type="ECO:0000256" key="2">
    <source>
        <dbReference type="ARBA" id="ARBA00022618"/>
    </source>
</evidence>
<keyword evidence="2" id="KW-0132">Cell division</keyword>
<keyword evidence="4" id="KW-0833">Ubl conjugation pathway</keyword>
<dbReference type="PANTHER" id="PTHR12936:SF0">
    <property type="entry name" value="ANAPHASE-PROMOTING COMPLEX SUBUNIT 10"/>
    <property type="match status" value="1"/>
</dbReference>
<dbReference type="SMART" id="SM01337">
    <property type="entry name" value="APC10"/>
    <property type="match status" value="1"/>
</dbReference>
<dbReference type="GO" id="GO:0051301">
    <property type="term" value="P:cell division"/>
    <property type="evidence" value="ECO:0007669"/>
    <property type="project" value="UniProtKB-KW"/>
</dbReference>
<dbReference type="SUPFAM" id="SSF49785">
    <property type="entry name" value="Galactose-binding domain-like"/>
    <property type="match status" value="1"/>
</dbReference>
<keyword evidence="3" id="KW-0498">Mitosis</keyword>
<dbReference type="GO" id="GO:0070979">
    <property type="term" value="P:protein K11-linked ubiquitination"/>
    <property type="evidence" value="ECO:0007669"/>
    <property type="project" value="TreeGrafter"/>
</dbReference>
<evidence type="ECO:0000256" key="3">
    <source>
        <dbReference type="ARBA" id="ARBA00022776"/>
    </source>
</evidence>
<comment type="similarity">
    <text evidence="1">Belongs to the APC10 family.</text>
</comment>
<dbReference type="EMBL" id="JAWIZZ010000045">
    <property type="protein sequence ID" value="KAK5779822.1"/>
    <property type="molecule type" value="Genomic_DNA"/>
</dbReference>